<dbReference type="OrthoDB" id="768311at2759"/>
<dbReference type="PANTHER" id="PTHR33786">
    <property type="entry name" value="UBIQUITIN CARBOXYL-TERMINAL HYDROLASE"/>
    <property type="match status" value="1"/>
</dbReference>
<comment type="caution">
    <text evidence="2">The sequence shown here is derived from an EMBL/GenBank/DDBJ whole genome shotgun (WGS) entry which is preliminary data.</text>
</comment>
<evidence type="ECO:0000259" key="1">
    <source>
        <dbReference type="Pfam" id="PF25268"/>
    </source>
</evidence>
<sequence length="69" mass="7708">MNWYPMSDQDLKAPFRQCAKCRCCPGGDGRSQRCATMNCCYHIDCNLPNKPYGTCAFKPLACNCNACSM</sequence>
<keyword evidence="3" id="KW-1185">Reference proteome</keyword>
<dbReference type="Proteomes" id="UP000554482">
    <property type="component" value="Unassembled WGS sequence"/>
</dbReference>
<evidence type="ECO:0000313" key="3">
    <source>
        <dbReference type="Proteomes" id="UP000554482"/>
    </source>
</evidence>
<dbReference type="AlphaFoldDB" id="A0A7J6VCA1"/>
<evidence type="ECO:0000313" key="2">
    <source>
        <dbReference type="EMBL" id="KAF5182377.1"/>
    </source>
</evidence>
<dbReference type="PANTHER" id="PTHR33786:SF5">
    <property type="entry name" value="EXPRESSED PROTEIN"/>
    <property type="match status" value="1"/>
</dbReference>
<protein>
    <recommendedName>
        <fullName evidence="1">DUF7866 domain-containing protein</fullName>
    </recommendedName>
</protein>
<gene>
    <name evidence="2" type="ORF">FRX31_028036</name>
</gene>
<dbReference type="EMBL" id="JABWDY010034824">
    <property type="protein sequence ID" value="KAF5182377.1"/>
    <property type="molecule type" value="Genomic_DNA"/>
</dbReference>
<feature type="domain" description="DUF7866" evidence="1">
    <location>
        <begin position="14"/>
        <end position="68"/>
    </location>
</feature>
<reference evidence="2 3" key="1">
    <citation type="submission" date="2020-06" db="EMBL/GenBank/DDBJ databases">
        <title>Transcriptomic and genomic resources for Thalictrum thalictroides and T. hernandezii: Facilitating candidate gene discovery in an emerging model plant lineage.</title>
        <authorList>
            <person name="Arias T."/>
            <person name="Riano-Pachon D.M."/>
            <person name="Di Stilio V.S."/>
        </authorList>
    </citation>
    <scope>NUCLEOTIDE SEQUENCE [LARGE SCALE GENOMIC DNA]</scope>
    <source>
        <strain evidence="3">cv. WT478/WT964</strain>
        <tissue evidence="2">Leaves</tissue>
    </source>
</reference>
<organism evidence="2 3">
    <name type="scientific">Thalictrum thalictroides</name>
    <name type="common">Rue-anemone</name>
    <name type="synonym">Anemone thalictroides</name>
    <dbReference type="NCBI Taxonomy" id="46969"/>
    <lineage>
        <taxon>Eukaryota</taxon>
        <taxon>Viridiplantae</taxon>
        <taxon>Streptophyta</taxon>
        <taxon>Embryophyta</taxon>
        <taxon>Tracheophyta</taxon>
        <taxon>Spermatophyta</taxon>
        <taxon>Magnoliopsida</taxon>
        <taxon>Ranunculales</taxon>
        <taxon>Ranunculaceae</taxon>
        <taxon>Thalictroideae</taxon>
        <taxon>Thalictrum</taxon>
    </lineage>
</organism>
<accession>A0A7J6VCA1</accession>
<dbReference type="Pfam" id="PF25268">
    <property type="entry name" value="DUF7866"/>
    <property type="match status" value="1"/>
</dbReference>
<dbReference type="InterPro" id="IPR057188">
    <property type="entry name" value="DUF7866"/>
</dbReference>
<name>A0A7J6VCA1_THATH</name>
<proteinExistence type="predicted"/>